<dbReference type="GO" id="GO:0008233">
    <property type="term" value="F:peptidase activity"/>
    <property type="evidence" value="ECO:0007669"/>
    <property type="project" value="UniProtKB-KW"/>
</dbReference>
<sequence>MTQEKSSSPSNGYFMLFVFIVLFFGSIFGLIAFKLPWFILGIVIALFLAPGFLLVNPNESRVLLLFGDYRGTVKKNGLFWTNPFYTKKKISLRARNFDSERLKVNDKLGNPVMISTILVWRVRDTYKASFDVDNFENFVVVQTDAAVRKLASLYPYDNFADEGLDEDITLRSSMNEVSDALEKELEERLEIAGIEVLESRIGYLAYANEIASAMLKRQQATAIVAARHKIVEGAVSMVEMALDELGKKEIVHLDEERRAAMVSNLMVILCGDKDASPVVNAGTLNH</sequence>
<dbReference type="AlphaFoldDB" id="A0A1I1LRM4"/>
<dbReference type="OrthoDB" id="9813479at2"/>
<accession>A0A1I1LRM4</accession>
<keyword evidence="2" id="KW-1133">Transmembrane helix</keyword>
<keyword evidence="4" id="KW-0645">Protease</keyword>
<feature type="transmembrane region" description="Helical" evidence="2">
    <location>
        <begin position="12"/>
        <end position="31"/>
    </location>
</feature>
<feature type="transmembrane region" description="Helical" evidence="2">
    <location>
        <begin position="37"/>
        <end position="55"/>
    </location>
</feature>
<evidence type="ECO:0000256" key="2">
    <source>
        <dbReference type="SAM" id="Phobius"/>
    </source>
</evidence>
<gene>
    <name evidence="4" type="ORF">SAMN04487907_108139</name>
</gene>
<keyword evidence="2" id="KW-0812">Transmembrane</keyword>
<dbReference type="CDD" id="cd03402">
    <property type="entry name" value="SPFH_like_u2"/>
    <property type="match status" value="1"/>
</dbReference>
<feature type="domain" description="Band 7" evidence="3">
    <location>
        <begin position="50"/>
        <end position="218"/>
    </location>
</feature>
<dbReference type="EMBL" id="FOKV01000008">
    <property type="protein sequence ID" value="SFC75897.1"/>
    <property type="molecule type" value="Genomic_DNA"/>
</dbReference>
<comment type="subcellular location">
    <subcellularLocation>
        <location evidence="1">Membrane</location>
        <topology evidence="1">Single-pass membrane protein</topology>
    </subcellularLocation>
</comment>
<evidence type="ECO:0000259" key="3">
    <source>
        <dbReference type="SMART" id="SM00244"/>
    </source>
</evidence>
<dbReference type="InterPro" id="IPR036013">
    <property type="entry name" value="Band_7/SPFH_dom_sf"/>
</dbReference>
<dbReference type="RefSeq" id="WP_092544189.1">
    <property type="nucleotide sequence ID" value="NZ_FOKV01000008.1"/>
</dbReference>
<reference evidence="5" key="1">
    <citation type="submission" date="2016-10" db="EMBL/GenBank/DDBJ databases">
        <authorList>
            <person name="Varghese N."/>
            <person name="Submissions S."/>
        </authorList>
    </citation>
    <scope>NUCLEOTIDE SEQUENCE [LARGE SCALE GENOMIC DNA]</scope>
    <source>
        <strain evidence="5">DSM 24499</strain>
    </source>
</reference>
<dbReference type="GO" id="GO:0006508">
    <property type="term" value="P:proteolysis"/>
    <property type="evidence" value="ECO:0007669"/>
    <property type="project" value="UniProtKB-KW"/>
</dbReference>
<dbReference type="Proteomes" id="UP000199438">
    <property type="component" value="Unassembled WGS sequence"/>
</dbReference>
<dbReference type="InterPro" id="IPR001107">
    <property type="entry name" value="Band_7"/>
</dbReference>
<dbReference type="SUPFAM" id="SSF117892">
    <property type="entry name" value="Band 7/SPFH domain"/>
    <property type="match status" value="1"/>
</dbReference>
<dbReference type="PANTHER" id="PTHR43446">
    <property type="entry name" value="MEMBRANE PROTEIN-RELATED"/>
    <property type="match status" value="1"/>
</dbReference>
<evidence type="ECO:0000313" key="4">
    <source>
        <dbReference type="EMBL" id="SFC75897.1"/>
    </source>
</evidence>
<keyword evidence="4" id="KW-0378">Hydrolase</keyword>
<dbReference type="GO" id="GO:0016020">
    <property type="term" value="C:membrane"/>
    <property type="evidence" value="ECO:0007669"/>
    <property type="project" value="UniProtKB-SubCell"/>
</dbReference>
<protein>
    <submittedName>
        <fullName evidence="4">Regulator of protease activity HflC, stomatin/prohibitin superfamily</fullName>
    </submittedName>
</protein>
<dbReference type="Pfam" id="PF01145">
    <property type="entry name" value="Band_7"/>
    <property type="match status" value="1"/>
</dbReference>
<keyword evidence="5" id="KW-1185">Reference proteome</keyword>
<dbReference type="Gene3D" id="3.30.479.30">
    <property type="entry name" value="Band 7 domain"/>
    <property type="match status" value="1"/>
</dbReference>
<keyword evidence="2" id="KW-0472">Membrane</keyword>
<dbReference type="PANTHER" id="PTHR43446:SF1">
    <property type="entry name" value="BAND 7 DOMAIN-CONTAINING PROTEIN"/>
    <property type="match status" value="1"/>
</dbReference>
<name>A0A1I1LRM4_9FLAO</name>
<dbReference type="STRING" id="1334022.SAMN04487907_108139"/>
<dbReference type="SMART" id="SM00244">
    <property type="entry name" value="PHB"/>
    <property type="match status" value="1"/>
</dbReference>
<proteinExistence type="predicted"/>
<evidence type="ECO:0000313" key="5">
    <source>
        <dbReference type="Proteomes" id="UP000199438"/>
    </source>
</evidence>
<organism evidence="4 5">
    <name type="scientific">Zunongwangia mangrovi</name>
    <dbReference type="NCBI Taxonomy" id="1334022"/>
    <lineage>
        <taxon>Bacteria</taxon>
        <taxon>Pseudomonadati</taxon>
        <taxon>Bacteroidota</taxon>
        <taxon>Flavobacteriia</taxon>
        <taxon>Flavobacteriales</taxon>
        <taxon>Flavobacteriaceae</taxon>
        <taxon>Zunongwangia</taxon>
    </lineage>
</organism>
<evidence type="ECO:0000256" key="1">
    <source>
        <dbReference type="ARBA" id="ARBA00004167"/>
    </source>
</evidence>